<comment type="catalytic activity">
    <reaction evidence="1">
        <text>a beta-lactam + H2O = a substituted beta-amino acid</text>
        <dbReference type="Rhea" id="RHEA:20401"/>
        <dbReference type="ChEBI" id="CHEBI:15377"/>
        <dbReference type="ChEBI" id="CHEBI:35627"/>
        <dbReference type="ChEBI" id="CHEBI:140347"/>
        <dbReference type="EC" id="3.5.2.6"/>
    </reaction>
</comment>
<dbReference type="InterPro" id="IPR012338">
    <property type="entry name" value="Beta-lactam/transpept-like"/>
</dbReference>
<evidence type="ECO:0000256" key="2">
    <source>
        <dbReference type="ARBA" id="ARBA00007898"/>
    </source>
</evidence>
<dbReference type="PANTHER" id="PTHR30627:SF6">
    <property type="entry name" value="BETA-LACTAMASE YBXI-RELATED"/>
    <property type="match status" value="1"/>
</dbReference>
<dbReference type="GO" id="GO:0008658">
    <property type="term" value="F:penicillin binding"/>
    <property type="evidence" value="ECO:0007669"/>
    <property type="project" value="InterPro"/>
</dbReference>
<dbReference type="GO" id="GO:0005886">
    <property type="term" value="C:plasma membrane"/>
    <property type="evidence" value="ECO:0007669"/>
    <property type="project" value="TreeGrafter"/>
</dbReference>
<dbReference type="PANTHER" id="PTHR30627">
    <property type="entry name" value="PEPTIDOGLYCAN D,D-TRANSPEPTIDASE"/>
    <property type="match status" value="1"/>
</dbReference>
<evidence type="ECO:0000259" key="8">
    <source>
        <dbReference type="Pfam" id="PF00905"/>
    </source>
</evidence>
<dbReference type="InterPro" id="IPR001460">
    <property type="entry name" value="PCN-bd_Tpept"/>
</dbReference>
<proteinExistence type="inferred from homology"/>
<gene>
    <name evidence="9" type="primary">ybxI</name>
    <name evidence="9" type="ORF">GCM10007390_29890</name>
</gene>
<evidence type="ECO:0000256" key="5">
    <source>
        <dbReference type="ARBA" id="ARBA00022801"/>
    </source>
</evidence>
<organism evidence="9 10">
    <name type="scientific">Persicitalea jodogahamensis</name>
    <dbReference type="NCBI Taxonomy" id="402147"/>
    <lineage>
        <taxon>Bacteria</taxon>
        <taxon>Pseudomonadati</taxon>
        <taxon>Bacteroidota</taxon>
        <taxon>Cytophagia</taxon>
        <taxon>Cytophagales</taxon>
        <taxon>Spirosomataceae</taxon>
        <taxon>Persicitalea</taxon>
    </lineage>
</organism>
<comment type="similarity">
    <text evidence="2">Belongs to the class-D beta-lactamase family.</text>
</comment>
<evidence type="ECO:0000256" key="3">
    <source>
        <dbReference type="ARBA" id="ARBA00012865"/>
    </source>
</evidence>
<dbReference type="Gene3D" id="3.40.710.10">
    <property type="entry name" value="DD-peptidase/beta-lactamase superfamily"/>
    <property type="match status" value="1"/>
</dbReference>
<dbReference type="EMBL" id="BMXF01000002">
    <property type="protein sequence ID" value="GHB73738.1"/>
    <property type="molecule type" value="Genomic_DNA"/>
</dbReference>
<keyword evidence="10" id="KW-1185">Reference proteome</keyword>
<dbReference type="RefSeq" id="WP_189565267.1">
    <property type="nucleotide sequence ID" value="NZ_BMXF01000002.1"/>
</dbReference>
<sequence length="263" mass="30368">MKKIFLFLLLVVLSHTIVAQKVLPQFEHYFKEAGFKGSFSLYDLNKKEYATTDKADFTVATSPASTFKVPNTFIALEEKAVADEKEIIKWDGTPKRLKIWEKDYDLDQAYKNSAFWFYQEIAKKVGEKRYHEYLKALGYGNQDISAGLTMFWLGSSLKISPKNQLEVLQKIQAETAPFSARTYRIGKEIMVEKRTDEYVLRAKTGWADTKPTHVGWYVGYVETKDNAYFFATRLYQPDAQQSDDFGNQRKEITKKILADLGIL</sequence>
<name>A0A8J3G9D4_9BACT</name>
<keyword evidence="6" id="KW-0046">Antibiotic resistance</keyword>
<evidence type="ECO:0000313" key="10">
    <source>
        <dbReference type="Proteomes" id="UP000598271"/>
    </source>
</evidence>
<dbReference type="Proteomes" id="UP000598271">
    <property type="component" value="Unassembled WGS sequence"/>
</dbReference>
<protein>
    <recommendedName>
        <fullName evidence="3">beta-lactamase</fullName>
        <ecNumber evidence="3">3.5.2.6</ecNumber>
    </recommendedName>
</protein>
<dbReference type="NCBIfam" id="NF012161">
    <property type="entry name" value="bla_class_D_main"/>
    <property type="match status" value="1"/>
</dbReference>
<dbReference type="SUPFAM" id="SSF56601">
    <property type="entry name" value="beta-lactamase/transpeptidase-like"/>
    <property type="match status" value="1"/>
</dbReference>
<dbReference type="GO" id="GO:0046677">
    <property type="term" value="P:response to antibiotic"/>
    <property type="evidence" value="ECO:0007669"/>
    <property type="project" value="UniProtKB-KW"/>
</dbReference>
<feature type="signal peptide" evidence="7">
    <location>
        <begin position="1"/>
        <end position="19"/>
    </location>
</feature>
<feature type="domain" description="Penicillin-binding protein transpeptidase" evidence="8">
    <location>
        <begin position="52"/>
        <end position="257"/>
    </location>
</feature>
<reference evidence="9 10" key="1">
    <citation type="journal article" date="2014" name="Int. J. Syst. Evol. Microbiol.">
        <title>Complete genome sequence of Corynebacterium casei LMG S-19264T (=DSM 44701T), isolated from a smear-ripened cheese.</title>
        <authorList>
            <consortium name="US DOE Joint Genome Institute (JGI-PGF)"/>
            <person name="Walter F."/>
            <person name="Albersmeier A."/>
            <person name="Kalinowski J."/>
            <person name="Ruckert C."/>
        </authorList>
    </citation>
    <scope>NUCLEOTIDE SEQUENCE [LARGE SCALE GENOMIC DNA]</scope>
    <source>
        <strain evidence="9 10">KCTC 12866</strain>
    </source>
</reference>
<evidence type="ECO:0000313" key="9">
    <source>
        <dbReference type="EMBL" id="GHB73738.1"/>
    </source>
</evidence>
<keyword evidence="5" id="KW-0378">Hydrolase</keyword>
<dbReference type="EC" id="3.5.2.6" evidence="3"/>
<dbReference type="InterPro" id="IPR050515">
    <property type="entry name" value="Beta-lactam/transpept"/>
</dbReference>
<dbReference type="GO" id="GO:0008800">
    <property type="term" value="F:beta-lactamase activity"/>
    <property type="evidence" value="ECO:0007669"/>
    <property type="project" value="UniProtKB-EC"/>
</dbReference>
<evidence type="ECO:0000256" key="7">
    <source>
        <dbReference type="SAM" id="SignalP"/>
    </source>
</evidence>
<keyword evidence="4 7" id="KW-0732">Signal</keyword>
<dbReference type="GO" id="GO:0071555">
    <property type="term" value="P:cell wall organization"/>
    <property type="evidence" value="ECO:0007669"/>
    <property type="project" value="TreeGrafter"/>
</dbReference>
<dbReference type="AlphaFoldDB" id="A0A8J3G9D4"/>
<evidence type="ECO:0000256" key="1">
    <source>
        <dbReference type="ARBA" id="ARBA00001526"/>
    </source>
</evidence>
<feature type="chain" id="PRO_5035204550" description="beta-lactamase" evidence="7">
    <location>
        <begin position="20"/>
        <end position="263"/>
    </location>
</feature>
<evidence type="ECO:0000256" key="4">
    <source>
        <dbReference type="ARBA" id="ARBA00022729"/>
    </source>
</evidence>
<dbReference type="Pfam" id="PF00905">
    <property type="entry name" value="Transpeptidase"/>
    <property type="match status" value="1"/>
</dbReference>
<comment type="caution">
    <text evidence="9">The sequence shown here is derived from an EMBL/GenBank/DDBJ whole genome shotgun (WGS) entry which is preliminary data.</text>
</comment>
<evidence type="ECO:0000256" key="6">
    <source>
        <dbReference type="ARBA" id="ARBA00023251"/>
    </source>
</evidence>
<accession>A0A8J3G9D4</accession>